<dbReference type="InterPro" id="IPR040841">
    <property type="entry name" value="Luciferase_dom"/>
</dbReference>
<dbReference type="RefSeq" id="WP_098076892.1">
    <property type="nucleotide sequence ID" value="NZ_PDEQ01000007.1"/>
</dbReference>
<evidence type="ECO:0000313" key="2">
    <source>
        <dbReference type="EMBL" id="PEN12582.1"/>
    </source>
</evidence>
<dbReference type="AlphaFoldDB" id="A0A2A8CV64"/>
<dbReference type="OrthoDB" id="708298at2"/>
<comment type="caution">
    <text evidence="2">The sequence shown here is derived from an EMBL/GenBank/DDBJ whole genome shotgun (WGS) entry which is preliminary data.</text>
</comment>
<dbReference type="Pfam" id="PF17648">
    <property type="entry name" value="Luciferase"/>
    <property type="match status" value="1"/>
</dbReference>
<reference evidence="2 3" key="1">
    <citation type="submission" date="2017-10" db="EMBL/GenBank/DDBJ databases">
        <title>Draft genome of Longibacter Salinarum.</title>
        <authorList>
            <person name="Goh K.M."/>
            <person name="Shamsir M.S."/>
            <person name="Lim S.W."/>
        </authorList>
    </citation>
    <scope>NUCLEOTIDE SEQUENCE [LARGE SCALE GENOMIC DNA]</scope>
    <source>
        <strain evidence="2 3">KCTC 52045</strain>
    </source>
</reference>
<evidence type="ECO:0000313" key="3">
    <source>
        <dbReference type="Proteomes" id="UP000220102"/>
    </source>
</evidence>
<sequence length="189" mass="20327">MSCPPFDESDASVSASSPASFTTIDSRTLTANVLLAPGDREPLAIVPPSVATTALVQAVAAWDDVTLAPYENSAVVFERQSKEIGHIQPNGFLSVPLPMSVRDALVDVATSIPYSSDPSGIITLHMETAADVRCGAFFLRLSYLYRSIIACRTPRHLAALRADVAALELPPRLHEMYEIALDRRAATFA</sequence>
<feature type="domain" description="Luciferase" evidence="1">
    <location>
        <begin position="82"/>
        <end position="135"/>
    </location>
</feature>
<organism evidence="2 3">
    <name type="scientific">Longibacter salinarum</name>
    <dbReference type="NCBI Taxonomy" id="1850348"/>
    <lineage>
        <taxon>Bacteria</taxon>
        <taxon>Pseudomonadati</taxon>
        <taxon>Rhodothermota</taxon>
        <taxon>Rhodothermia</taxon>
        <taxon>Rhodothermales</taxon>
        <taxon>Salisaetaceae</taxon>
        <taxon>Longibacter</taxon>
    </lineage>
</organism>
<proteinExistence type="predicted"/>
<keyword evidence="3" id="KW-1185">Reference proteome</keyword>
<name>A0A2A8CV64_9BACT</name>
<gene>
    <name evidence="2" type="ORF">CRI94_13770</name>
</gene>
<dbReference type="EMBL" id="PDEQ01000007">
    <property type="protein sequence ID" value="PEN12582.1"/>
    <property type="molecule type" value="Genomic_DNA"/>
</dbReference>
<accession>A0A2A8CV64</accession>
<dbReference type="Proteomes" id="UP000220102">
    <property type="component" value="Unassembled WGS sequence"/>
</dbReference>
<protein>
    <recommendedName>
        <fullName evidence="1">Luciferase domain-containing protein</fullName>
    </recommendedName>
</protein>
<evidence type="ECO:0000259" key="1">
    <source>
        <dbReference type="Pfam" id="PF17648"/>
    </source>
</evidence>